<evidence type="ECO:0000313" key="1">
    <source>
        <dbReference type="EMBL" id="OHT15494.1"/>
    </source>
</evidence>
<dbReference type="EMBL" id="MLAK01000217">
    <property type="protein sequence ID" value="OHT15494.1"/>
    <property type="molecule type" value="Genomic_DNA"/>
</dbReference>
<reference evidence="1" key="1">
    <citation type="submission" date="2016-10" db="EMBL/GenBank/DDBJ databases">
        <authorList>
            <person name="Benchimol M."/>
            <person name="Almeida L.G."/>
            <person name="Vasconcelos A.T."/>
            <person name="Perreira-Neves A."/>
            <person name="Rosa I.A."/>
            <person name="Tasca T."/>
            <person name="Bogo M.R."/>
            <person name="de Souza W."/>
        </authorList>
    </citation>
    <scope>NUCLEOTIDE SEQUENCE [LARGE SCALE GENOMIC DNA]</scope>
    <source>
        <strain evidence="1">K</strain>
    </source>
</reference>
<dbReference type="RefSeq" id="XP_068368630.1">
    <property type="nucleotide sequence ID" value="XM_068490915.1"/>
</dbReference>
<gene>
    <name evidence="1" type="ORF">TRFO_02802</name>
</gene>
<evidence type="ECO:0000313" key="2">
    <source>
        <dbReference type="Proteomes" id="UP000179807"/>
    </source>
</evidence>
<dbReference type="GeneID" id="94825619"/>
<keyword evidence="2" id="KW-1185">Reference proteome</keyword>
<protein>
    <submittedName>
        <fullName evidence="1">Uncharacterized protein</fullName>
    </submittedName>
</protein>
<comment type="caution">
    <text evidence="1">The sequence shown here is derived from an EMBL/GenBank/DDBJ whole genome shotgun (WGS) entry which is preliminary data.</text>
</comment>
<dbReference type="AlphaFoldDB" id="A0A1J4L0K1"/>
<name>A0A1J4L0K1_9EUKA</name>
<organism evidence="1 2">
    <name type="scientific">Tritrichomonas foetus</name>
    <dbReference type="NCBI Taxonomy" id="1144522"/>
    <lineage>
        <taxon>Eukaryota</taxon>
        <taxon>Metamonada</taxon>
        <taxon>Parabasalia</taxon>
        <taxon>Tritrichomonadida</taxon>
        <taxon>Tritrichomonadidae</taxon>
        <taxon>Tritrichomonas</taxon>
    </lineage>
</organism>
<sequence length="225" mass="26331">MMNMNVNMNMNLDHDSITIHSIIPLIKNIIMRQTIPGSGHEYGLTLLEILHELNNFWVQMHPEQPPFMANQLQHILNFQIDGINQFETVMRSDGLILYQNPQDVYGQMLFDYPPLYQAEPPPQHILQPALPPPPPPHILEIDQPLPNTIKDLTREIYTVQARIEELKKRQNYLLMCNQMLQNPAQLQEEAKRLEQTVLSLKDMQTMVDEKVRNLISYLDFELNEK</sequence>
<dbReference type="OrthoDB" id="10576773at2759"/>
<dbReference type="VEuPathDB" id="TrichDB:TRFO_02802"/>
<proteinExistence type="predicted"/>
<dbReference type="Proteomes" id="UP000179807">
    <property type="component" value="Unassembled WGS sequence"/>
</dbReference>
<accession>A0A1J4L0K1</accession>